<reference evidence="3" key="1">
    <citation type="submission" date="2013-09" db="EMBL/GenBank/DDBJ databases">
        <title>Corchorus olitorius genome sequencing.</title>
        <authorList>
            <person name="Alam M."/>
            <person name="Haque M.S."/>
            <person name="Islam M.S."/>
            <person name="Emdad E.M."/>
            <person name="Islam M.M."/>
            <person name="Ahmed B."/>
            <person name="Halim A."/>
            <person name="Hossen Q.M.M."/>
            <person name="Hossain M.Z."/>
            <person name="Ahmed R."/>
            <person name="Khan M.M."/>
            <person name="Islam R."/>
            <person name="Rashid M.M."/>
            <person name="Khan S.A."/>
            <person name="Rahman M.S."/>
            <person name="Alam M."/>
            <person name="Yahiya A.S."/>
            <person name="Khan M.S."/>
            <person name="Azam M.S."/>
            <person name="Haque T."/>
            <person name="Lashkar M.Z.H."/>
            <person name="Akhand A.I."/>
            <person name="Morshed G."/>
            <person name="Roy S."/>
            <person name="Uddin K.S."/>
            <person name="Rabeya T."/>
            <person name="Hossain A.S."/>
            <person name="Chowdhury A."/>
            <person name="Snigdha A.R."/>
            <person name="Mortoza M.S."/>
            <person name="Matin S.A."/>
            <person name="Hoque S.M.E."/>
            <person name="Islam M.K."/>
            <person name="Roy D.K."/>
            <person name="Haider R."/>
            <person name="Moosa M.M."/>
            <person name="Elias S.M."/>
            <person name="Hasan A.M."/>
            <person name="Jahan S."/>
            <person name="Shafiuddin M."/>
            <person name="Mahmood N."/>
            <person name="Shommy N.S."/>
        </authorList>
    </citation>
    <scope>NUCLEOTIDE SEQUENCE [LARGE SCALE GENOMIC DNA]</scope>
    <source>
        <strain evidence="3">cv. O-4</strain>
    </source>
</reference>
<feature type="region of interest" description="Disordered" evidence="1">
    <location>
        <begin position="1"/>
        <end position="29"/>
    </location>
</feature>
<evidence type="ECO:0000256" key="1">
    <source>
        <dbReference type="SAM" id="MobiDB-lite"/>
    </source>
</evidence>
<dbReference type="AlphaFoldDB" id="A0A1R3KTE5"/>
<proteinExistence type="predicted"/>
<accession>A0A1R3KTE5</accession>
<comment type="caution">
    <text evidence="2">The sequence shown here is derived from an EMBL/GenBank/DDBJ whole genome shotgun (WGS) entry which is preliminary data.</text>
</comment>
<keyword evidence="3" id="KW-1185">Reference proteome</keyword>
<sequence length="84" mass="9344">MEEDDGTKINGTEDDGTESVYYTESGDEAIDDATIDDMNSTVGCNDYGDQQINEFKVANEEVTLREQLANHPHFEEADGSTNYK</sequence>
<evidence type="ECO:0000313" key="3">
    <source>
        <dbReference type="Proteomes" id="UP000187203"/>
    </source>
</evidence>
<gene>
    <name evidence="2" type="ORF">COLO4_04562</name>
</gene>
<evidence type="ECO:0000313" key="2">
    <source>
        <dbReference type="EMBL" id="OMP10374.1"/>
    </source>
</evidence>
<dbReference type="Proteomes" id="UP000187203">
    <property type="component" value="Unassembled WGS sequence"/>
</dbReference>
<name>A0A1R3KTE5_9ROSI</name>
<organism evidence="2 3">
    <name type="scientific">Corchorus olitorius</name>
    <dbReference type="NCBI Taxonomy" id="93759"/>
    <lineage>
        <taxon>Eukaryota</taxon>
        <taxon>Viridiplantae</taxon>
        <taxon>Streptophyta</taxon>
        <taxon>Embryophyta</taxon>
        <taxon>Tracheophyta</taxon>
        <taxon>Spermatophyta</taxon>
        <taxon>Magnoliopsida</taxon>
        <taxon>eudicotyledons</taxon>
        <taxon>Gunneridae</taxon>
        <taxon>Pentapetalae</taxon>
        <taxon>rosids</taxon>
        <taxon>malvids</taxon>
        <taxon>Malvales</taxon>
        <taxon>Malvaceae</taxon>
        <taxon>Grewioideae</taxon>
        <taxon>Apeibeae</taxon>
        <taxon>Corchorus</taxon>
    </lineage>
</organism>
<dbReference type="EMBL" id="AWUE01011872">
    <property type="protein sequence ID" value="OMP10374.1"/>
    <property type="molecule type" value="Genomic_DNA"/>
</dbReference>
<protein>
    <submittedName>
        <fullName evidence="2">Uncharacterized protein</fullName>
    </submittedName>
</protein>